<feature type="compositionally biased region" description="Low complexity" evidence="1">
    <location>
        <begin position="137"/>
        <end position="150"/>
    </location>
</feature>
<comment type="caution">
    <text evidence="3">The sequence shown here is derived from an EMBL/GenBank/DDBJ whole genome shotgun (WGS) entry which is preliminary data.</text>
</comment>
<gene>
    <name evidence="3" type="ORF">SCF082_LOCUS43932</name>
</gene>
<keyword evidence="2" id="KW-1133">Transmembrane helix</keyword>
<name>A0ABP0QYJ8_9DINO</name>
<protein>
    <submittedName>
        <fullName evidence="3">Uncharacterized protein</fullName>
    </submittedName>
</protein>
<keyword evidence="4" id="KW-1185">Reference proteome</keyword>
<reference evidence="3 4" key="1">
    <citation type="submission" date="2024-02" db="EMBL/GenBank/DDBJ databases">
        <authorList>
            <person name="Chen Y."/>
            <person name="Shah S."/>
            <person name="Dougan E. K."/>
            <person name="Thang M."/>
            <person name="Chan C."/>
        </authorList>
    </citation>
    <scope>NUCLEOTIDE SEQUENCE [LARGE SCALE GENOMIC DNA]</scope>
</reference>
<keyword evidence="2" id="KW-0812">Transmembrane</keyword>
<proteinExistence type="predicted"/>
<keyword evidence="2" id="KW-0472">Membrane</keyword>
<feature type="region of interest" description="Disordered" evidence="1">
    <location>
        <begin position="131"/>
        <end position="150"/>
    </location>
</feature>
<dbReference type="EMBL" id="CAXAMM010040462">
    <property type="protein sequence ID" value="CAK9093389.1"/>
    <property type="molecule type" value="Genomic_DNA"/>
</dbReference>
<sequence length="164" mass="16818">MGRLAVLLHPDSFDVTSSASSASTACGASASMCSSYHDFLQCDSVDLHRHAVSFMDEDFPEPGAGGGGADVQMPFSIKWSAEWKTMRDIHALQKVSGPLTKLFWLFAGIGAGVGLSYAPAMLVQKLRGAKKEEAGAEAEGTPAAAAGEATDAAAKAKAAAKAAA</sequence>
<evidence type="ECO:0000313" key="3">
    <source>
        <dbReference type="EMBL" id="CAK9093389.1"/>
    </source>
</evidence>
<organism evidence="3 4">
    <name type="scientific">Durusdinium trenchii</name>
    <dbReference type="NCBI Taxonomy" id="1381693"/>
    <lineage>
        <taxon>Eukaryota</taxon>
        <taxon>Sar</taxon>
        <taxon>Alveolata</taxon>
        <taxon>Dinophyceae</taxon>
        <taxon>Suessiales</taxon>
        <taxon>Symbiodiniaceae</taxon>
        <taxon>Durusdinium</taxon>
    </lineage>
</organism>
<evidence type="ECO:0000256" key="1">
    <source>
        <dbReference type="SAM" id="MobiDB-lite"/>
    </source>
</evidence>
<evidence type="ECO:0000256" key="2">
    <source>
        <dbReference type="SAM" id="Phobius"/>
    </source>
</evidence>
<dbReference type="Proteomes" id="UP001642464">
    <property type="component" value="Unassembled WGS sequence"/>
</dbReference>
<feature type="transmembrane region" description="Helical" evidence="2">
    <location>
        <begin position="102"/>
        <end position="123"/>
    </location>
</feature>
<evidence type="ECO:0000313" key="4">
    <source>
        <dbReference type="Proteomes" id="UP001642464"/>
    </source>
</evidence>
<accession>A0ABP0QYJ8</accession>
<dbReference type="PROSITE" id="PS51257">
    <property type="entry name" value="PROKAR_LIPOPROTEIN"/>
    <property type="match status" value="1"/>
</dbReference>